<dbReference type="Gene3D" id="1.10.10.580">
    <property type="entry name" value="Structural maintenance of chromosome 1. Chain E"/>
    <property type="match status" value="1"/>
</dbReference>
<evidence type="ECO:0000256" key="2">
    <source>
        <dbReference type="ARBA" id="ARBA00044777"/>
    </source>
</evidence>
<organism evidence="4 5">
    <name type="scientific">Mobilitalea sibirica</name>
    <dbReference type="NCBI Taxonomy" id="1462919"/>
    <lineage>
        <taxon>Bacteria</taxon>
        <taxon>Bacillati</taxon>
        <taxon>Bacillota</taxon>
        <taxon>Clostridia</taxon>
        <taxon>Lachnospirales</taxon>
        <taxon>Lachnospiraceae</taxon>
        <taxon>Mobilitalea</taxon>
    </lineage>
</organism>
<dbReference type="InterPro" id="IPR023093">
    <property type="entry name" value="ScpA-like_C"/>
</dbReference>
<evidence type="ECO:0000313" key="5">
    <source>
        <dbReference type="Proteomes" id="UP000623269"/>
    </source>
</evidence>
<evidence type="ECO:0000313" key="4">
    <source>
        <dbReference type="EMBL" id="MBH1941482.1"/>
    </source>
</evidence>
<comment type="subcellular location">
    <subcellularLocation>
        <location evidence="3">Cytoplasm</location>
    </subcellularLocation>
    <text evidence="3">Associated with two foci at the outer edges of the nucleoid region in young cells, and at four foci within both cell halves in older cells.</text>
</comment>
<dbReference type="RefSeq" id="WP_197661694.1">
    <property type="nucleotide sequence ID" value="NZ_JAEAGR010000011.1"/>
</dbReference>
<comment type="function">
    <text evidence="3">Participates in chromosomal partition during cell division. May act via the formation of a condensin-like complex containing Smc and ScpB that pull DNA away from mid-cell into both cell halves.</text>
</comment>
<name>A0A8J7HD02_9FIRM</name>
<dbReference type="PANTHER" id="PTHR33969">
    <property type="entry name" value="SEGREGATION AND CONDENSATION PROTEIN A"/>
    <property type="match status" value="1"/>
</dbReference>
<comment type="subunit">
    <text evidence="3">Component of a cohesin-like complex composed of ScpA, ScpB and the Smc homodimer, in which ScpA and ScpB bind to the head domain of Smc. The presence of the three proteins is required for the association of the complex with DNA.</text>
</comment>
<reference evidence="4" key="1">
    <citation type="submission" date="2020-12" db="EMBL/GenBank/DDBJ databases">
        <title>M. sibirica DSM 26468T genome.</title>
        <authorList>
            <person name="Thieme N."/>
            <person name="Rettenmaier R."/>
            <person name="Zverlov V."/>
            <person name="Liebl W."/>
        </authorList>
    </citation>
    <scope>NUCLEOTIDE SEQUENCE</scope>
    <source>
        <strain evidence="4">DSM 26468</strain>
    </source>
</reference>
<keyword evidence="3" id="KW-0963">Cytoplasm</keyword>
<accession>A0A8J7HD02</accession>
<dbReference type="Gene3D" id="6.10.250.2410">
    <property type="match status" value="1"/>
</dbReference>
<dbReference type="InterPro" id="IPR003768">
    <property type="entry name" value="ScpA"/>
</dbReference>
<dbReference type="GO" id="GO:0005737">
    <property type="term" value="C:cytoplasm"/>
    <property type="evidence" value="ECO:0007669"/>
    <property type="project" value="UniProtKB-SubCell"/>
</dbReference>
<keyword evidence="1 3" id="KW-0159">Chromosome partition</keyword>
<dbReference type="GO" id="GO:0051301">
    <property type="term" value="P:cell division"/>
    <property type="evidence" value="ECO:0007669"/>
    <property type="project" value="UniProtKB-KW"/>
</dbReference>
<dbReference type="GO" id="GO:0006260">
    <property type="term" value="P:DNA replication"/>
    <property type="evidence" value="ECO:0007669"/>
    <property type="project" value="UniProtKB-UniRule"/>
</dbReference>
<dbReference type="GO" id="GO:0007059">
    <property type="term" value="P:chromosome segregation"/>
    <property type="evidence" value="ECO:0007669"/>
    <property type="project" value="UniProtKB-UniRule"/>
</dbReference>
<keyword evidence="3" id="KW-0132">Cell division</keyword>
<comment type="similarity">
    <text evidence="3">Belongs to the ScpA family.</text>
</comment>
<dbReference type="Pfam" id="PF02616">
    <property type="entry name" value="SMC_ScpA"/>
    <property type="match status" value="1"/>
</dbReference>
<keyword evidence="3" id="KW-0131">Cell cycle</keyword>
<dbReference type="EMBL" id="JAEAGR010000011">
    <property type="protein sequence ID" value="MBH1941482.1"/>
    <property type="molecule type" value="Genomic_DNA"/>
</dbReference>
<sequence>MSIPVKLEAFEGPLDLLLHLIDKNKINIYDIPIVVITEQYLEYIKQMEAKNLEIMSEFLVMAATLINIKSKMLLPVEVTEEEEEVDPRQELVERLLEYKMYKYISEELKDKQLDASKVMFKPPTIPPEIAGYKEDINVEGLLSDLTLAKLHEIFKSIVKKQADKIDPIRSKFGKIEKEEINLSAKLIQIQEYGILHKIFYFRSLLEAQNTKMEIIVTFLGILELIKIGRIKIEQENRTDDIKITYLATDIIQMEEVGF</sequence>
<dbReference type="Proteomes" id="UP000623269">
    <property type="component" value="Unassembled WGS sequence"/>
</dbReference>
<dbReference type="HAMAP" id="MF_01805">
    <property type="entry name" value="ScpA"/>
    <property type="match status" value="1"/>
</dbReference>
<dbReference type="PANTHER" id="PTHR33969:SF2">
    <property type="entry name" value="SEGREGATION AND CONDENSATION PROTEIN A"/>
    <property type="match status" value="1"/>
</dbReference>
<proteinExistence type="inferred from homology"/>
<evidence type="ECO:0000256" key="1">
    <source>
        <dbReference type="ARBA" id="ARBA00022829"/>
    </source>
</evidence>
<comment type="caution">
    <text evidence="4">The sequence shown here is derived from an EMBL/GenBank/DDBJ whole genome shotgun (WGS) entry which is preliminary data.</text>
</comment>
<protein>
    <recommendedName>
        <fullName evidence="2 3">Segregation and condensation protein A</fullName>
    </recommendedName>
</protein>
<keyword evidence="5" id="KW-1185">Reference proteome</keyword>
<evidence type="ECO:0000256" key="3">
    <source>
        <dbReference type="HAMAP-Rule" id="MF_01805"/>
    </source>
</evidence>
<gene>
    <name evidence="3" type="primary">scpA</name>
    <name evidence="4" type="ORF">I5677_11315</name>
</gene>
<dbReference type="AlphaFoldDB" id="A0A8J7HD02"/>